<dbReference type="Pfam" id="PF13649">
    <property type="entry name" value="Methyltransf_25"/>
    <property type="match status" value="1"/>
</dbReference>
<evidence type="ECO:0000313" key="2">
    <source>
        <dbReference type="EMBL" id="GAA5501682.1"/>
    </source>
</evidence>
<name>A0ABP9VD91_9DEIO</name>
<keyword evidence="3" id="KW-1185">Reference proteome</keyword>
<dbReference type="InterPro" id="IPR041698">
    <property type="entry name" value="Methyltransf_25"/>
</dbReference>
<accession>A0ABP9VD91</accession>
<dbReference type="Gene3D" id="3.40.50.150">
    <property type="entry name" value="Vaccinia Virus protein VP39"/>
    <property type="match status" value="1"/>
</dbReference>
<dbReference type="EMBL" id="BAABRN010000012">
    <property type="protein sequence ID" value="GAA5501682.1"/>
    <property type="molecule type" value="Genomic_DNA"/>
</dbReference>
<comment type="caution">
    <text evidence="2">The sequence shown here is derived from an EMBL/GenBank/DDBJ whole genome shotgun (WGS) entry which is preliminary data.</text>
</comment>
<organism evidence="2 3">
    <name type="scientific">Deinococcus xinjiangensis</name>
    <dbReference type="NCBI Taxonomy" id="457454"/>
    <lineage>
        <taxon>Bacteria</taxon>
        <taxon>Thermotogati</taxon>
        <taxon>Deinococcota</taxon>
        <taxon>Deinococci</taxon>
        <taxon>Deinococcales</taxon>
        <taxon>Deinococcaceae</taxon>
        <taxon>Deinococcus</taxon>
    </lineage>
</organism>
<gene>
    <name evidence="2" type="ORF">Dxin01_01419</name>
</gene>
<sequence length="269" mass="29897">MSDGLLGAAILSAAELEAGLLAWREAVLGDPQARWDSRRDLAYWQHAAEHFEEYRQPIPHTIAAVQAQLRPAWSLLDVGAGTGRFTRPLAPFVRQITALDYSADMLAVLVAAGLPAHVRVWQRDFHAPDIPPHDAVLAAWALYRSPDLRADVERLWGLARHLLLVLEDNGLPSPHVAWKRRANPAPRLPYPRTALIAGILHERAQVSVLEIREQRVEEYPSLEALLARHKVDASQSGEFLAYLSPYLAQSGAGVRYTFEAVNTLVVAQR</sequence>
<protein>
    <recommendedName>
        <fullName evidence="1">Methyltransferase domain-containing protein</fullName>
    </recommendedName>
</protein>
<reference evidence="2 3" key="1">
    <citation type="submission" date="2024-02" db="EMBL/GenBank/DDBJ databases">
        <title>Deinococcus xinjiangensis NBRC 107630.</title>
        <authorList>
            <person name="Ichikawa N."/>
            <person name="Katano-Makiyama Y."/>
            <person name="Hidaka K."/>
        </authorList>
    </citation>
    <scope>NUCLEOTIDE SEQUENCE [LARGE SCALE GENOMIC DNA]</scope>
    <source>
        <strain evidence="2 3">NBRC 107630</strain>
    </source>
</reference>
<evidence type="ECO:0000259" key="1">
    <source>
        <dbReference type="Pfam" id="PF13649"/>
    </source>
</evidence>
<proteinExistence type="predicted"/>
<dbReference type="CDD" id="cd02440">
    <property type="entry name" value="AdoMet_MTases"/>
    <property type="match status" value="1"/>
</dbReference>
<evidence type="ECO:0000313" key="3">
    <source>
        <dbReference type="Proteomes" id="UP001458946"/>
    </source>
</evidence>
<dbReference type="SUPFAM" id="SSF53335">
    <property type="entry name" value="S-adenosyl-L-methionine-dependent methyltransferases"/>
    <property type="match status" value="1"/>
</dbReference>
<feature type="domain" description="Methyltransferase" evidence="1">
    <location>
        <begin position="76"/>
        <end position="149"/>
    </location>
</feature>
<dbReference type="InterPro" id="IPR029063">
    <property type="entry name" value="SAM-dependent_MTases_sf"/>
</dbReference>
<dbReference type="RefSeq" id="WP_353541649.1">
    <property type="nucleotide sequence ID" value="NZ_BAABRN010000012.1"/>
</dbReference>
<dbReference type="Proteomes" id="UP001458946">
    <property type="component" value="Unassembled WGS sequence"/>
</dbReference>